<reference evidence="1 2" key="1">
    <citation type="journal article" date="2018" name="Nat. Ecol. Evol.">
        <title>Shark genomes provide insights into elasmobranch evolution and the origin of vertebrates.</title>
        <authorList>
            <person name="Hara Y"/>
            <person name="Yamaguchi K"/>
            <person name="Onimaru K"/>
            <person name="Kadota M"/>
            <person name="Koyanagi M"/>
            <person name="Keeley SD"/>
            <person name="Tatsumi K"/>
            <person name="Tanaka K"/>
            <person name="Motone F"/>
            <person name="Kageyama Y"/>
            <person name="Nozu R"/>
            <person name="Adachi N"/>
            <person name="Nishimura O"/>
            <person name="Nakagawa R"/>
            <person name="Tanegashima C"/>
            <person name="Kiyatake I"/>
            <person name="Matsumoto R"/>
            <person name="Murakumo K"/>
            <person name="Nishida K"/>
            <person name="Terakita A"/>
            <person name="Kuratani S"/>
            <person name="Sato K"/>
            <person name="Hyodo S Kuraku.S."/>
        </authorList>
    </citation>
    <scope>NUCLEOTIDE SEQUENCE [LARGE SCALE GENOMIC DNA]</scope>
</reference>
<proteinExistence type="predicted"/>
<organism evidence="1 2">
    <name type="scientific">Scyliorhinus torazame</name>
    <name type="common">Cloudy catshark</name>
    <name type="synonym">Catulus torazame</name>
    <dbReference type="NCBI Taxonomy" id="75743"/>
    <lineage>
        <taxon>Eukaryota</taxon>
        <taxon>Metazoa</taxon>
        <taxon>Chordata</taxon>
        <taxon>Craniata</taxon>
        <taxon>Vertebrata</taxon>
        <taxon>Chondrichthyes</taxon>
        <taxon>Elasmobranchii</taxon>
        <taxon>Galeomorphii</taxon>
        <taxon>Galeoidea</taxon>
        <taxon>Carcharhiniformes</taxon>
        <taxon>Scyliorhinidae</taxon>
        <taxon>Scyliorhinus</taxon>
    </lineage>
</organism>
<comment type="caution">
    <text evidence="1">The sequence shown here is derived from an EMBL/GenBank/DDBJ whole genome shotgun (WGS) entry which is preliminary data.</text>
</comment>
<accession>A0A401NHS8</accession>
<evidence type="ECO:0000313" key="1">
    <source>
        <dbReference type="EMBL" id="GCB60431.1"/>
    </source>
</evidence>
<protein>
    <submittedName>
        <fullName evidence="1">Uncharacterized protein</fullName>
    </submittedName>
</protein>
<dbReference type="AlphaFoldDB" id="A0A401NHS8"/>
<evidence type="ECO:0000313" key="2">
    <source>
        <dbReference type="Proteomes" id="UP000288216"/>
    </source>
</evidence>
<sequence length="96" mass="11017">MHTHTRTYVYLATGKEKDYSSVASKTFQHVKWEGDLSCFVAELGKFLKIDGIGNKIPNTIKRLIKKTTLMKISAAISNRDTYEARYFEMLLDIDPL</sequence>
<keyword evidence="2" id="KW-1185">Reference proteome</keyword>
<dbReference type="Proteomes" id="UP000288216">
    <property type="component" value="Unassembled WGS sequence"/>
</dbReference>
<dbReference type="EMBL" id="BFAA01002395">
    <property type="protein sequence ID" value="GCB60431.1"/>
    <property type="molecule type" value="Genomic_DNA"/>
</dbReference>
<gene>
    <name evidence="1" type="ORF">scyTo_0006873</name>
</gene>
<name>A0A401NHS8_SCYTO</name>